<sequence length="206" mass="22279">MKKQIHIFGGGTLQHVRSHLALCAPAYGNTARLLAQAFEESRPGQVGLHLTKMADPASNMVTNDDVAARVAKVLDDERTTAIIFNVALCDFSGQIADEPSGKYASRLKSRNGEEVMHLTPVPKLLSAIKVIRPDITLVGFKTTAGASLEEQRDLAWAQIKESKADYVFANDTVTRVNQLARAVGATERAAREVLLAKLVSSLEGLL</sequence>
<keyword evidence="2" id="KW-1185">Reference proteome</keyword>
<dbReference type="Proteomes" id="UP000245081">
    <property type="component" value="Unassembled WGS sequence"/>
</dbReference>
<evidence type="ECO:0000313" key="2">
    <source>
        <dbReference type="Proteomes" id="UP000245081"/>
    </source>
</evidence>
<evidence type="ECO:0000313" key="1">
    <source>
        <dbReference type="EMBL" id="GBG14480.1"/>
    </source>
</evidence>
<dbReference type="InterPro" id="IPR035929">
    <property type="entry name" value="CoaB-like_sf"/>
</dbReference>
<organism evidence="1 2">
    <name type="scientific">Novimethylophilus kurashikiensis</name>
    <dbReference type="NCBI Taxonomy" id="1825523"/>
    <lineage>
        <taxon>Bacteria</taxon>
        <taxon>Pseudomonadati</taxon>
        <taxon>Pseudomonadota</taxon>
        <taxon>Betaproteobacteria</taxon>
        <taxon>Nitrosomonadales</taxon>
        <taxon>Methylophilaceae</taxon>
        <taxon>Novimethylophilus</taxon>
    </lineage>
</organism>
<dbReference type="AlphaFoldDB" id="A0A2R5F8A5"/>
<dbReference type="EMBL" id="BDOQ01000007">
    <property type="protein sequence ID" value="GBG14480.1"/>
    <property type="molecule type" value="Genomic_DNA"/>
</dbReference>
<evidence type="ECO:0008006" key="3">
    <source>
        <dbReference type="Google" id="ProtNLM"/>
    </source>
</evidence>
<proteinExistence type="predicted"/>
<accession>A0A2R5F8A5</accession>
<dbReference type="RefSeq" id="WP_109015667.1">
    <property type="nucleotide sequence ID" value="NZ_BDOQ01000007.1"/>
</dbReference>
<dbReference type="SUPFAM" id="SSF102645">
    <property type="entry name" value="CoaB-like"/>
    <property type="match status" value="1"/>
</dbReference>
<reference evidence="1 2" key="1">
    <citation type="journal article" date="2018" name="Environ. Microbiol.">
        <title>Isolation and genomic characterization of Novimethylophilus kurashikiensis gen. nov. sp. nov., a new lanthanide-dependent methylotrophic species of Methylophilaceae.</title>
        <authorList>
            <person name="Lv H."/>
            <person name="Sahin N."/>
            <person name="Tani A."/>
        </authorList>
    </citation>
    <scope>NUCLEOTIDE SEQUENCE [LARGE SCALE GENOMIC DNA]</scope>
    <source>
        <strain evidence="1 2">La2-4</strain>
    </source>
</reference>
<gene>
    <name evidence="1" type="ORF">NMK_2079</name>
</gene>
<dbReference type="OrthoDB" id="9802554at2"/>
<comment type="caution">
    <text evidence="1">The sequence shown here is derived from an EMBL/GenBank/DDBJ whole genome shotgun (WGS) entry which is preliminary data.</text>
</comment>
<dbReference type="Gene3D" id="3.40.50.10300">
    <property type="entry name" value="CoaB-like"/>
    <property type="match status" value="1"/>
</dbReference>
<name>A0A2R5F8A5_9PROT</name>
<protein>
    <recommendedName>
        <fullName evidence="3">DNA/pantothenate metabolism flavoprotein C-terminal domain-containing protein</fullName>
    </recommendedName>
</protein>